<accession>A0ABD3SSQ9</accession>
<dbReference type="EMBL" id="JALLPB020000001">
    <property type="protein sequence ID" value="KAL3827654.1"/>
    <property type="molecule type" value="Genomic_DNA"/>
</dbReference>
<sequence>MKLASHEYSSPALCICALRCTSFHMTLTTLLSFLCRWRQLSHWMCRPCGPIMNHGKICGYVAFVKRLLLVMLKAQLSHSNLLASICLS</sequence>
<evidence type="ECO:0000313" key="1">
    <source>
        <dbReference type="EMBL" id="KAL3827654.1"/>
    </source>
</evidence>
<dbReference type="AlphaFoldDB" id="A0ABD3SSQ9"/>
<reference evidence="1 2" key="1">
    <citation type="submission" date="2024-10" db="EMBL/GenBank/DDBJ databases">
        <title>Updated reference genomes for cyclostephanoid diatoms.</title>
        <authorList>
            <person name="Roberts W.R."/>
            <person name="Alverson A.J."/>
        </authorList>
    </citation>
    <scope>NUCLEOTIDE SEQUENCE [LARGE SCALE GENOMIC DNA]</scope>
    <source>
        <strain evidence="1 2">AJA228-03</strain>
    </source>
</reference>
<dbReference type="Proteomes" id="UP001530377">
    <property type="component" value="Unassembled WGS sequence"/>
</dbReference>
<comment type="caution">
    <text evidence="1">The sequence shown here is derived from an EMBL/GenBank/DDBJ whole genome shotgun (WGS) entry which is preliminary data.</text>
</comment>
<proteinExistence type="predicted"/>
<organism evidence="1 2">
    <name type="scientific">Cyclostephanos tholiformis</name>
    <dbReference type="NCBI Taxonomy" id="382380"/>
    <lineage>
        <taxon>Eukaryota</taxon>
        <taxon>Sar</taxon>
        <taxon>Stramenopiles</taxon>
        <taxon>Ochrophyta</taxon>
        <taxon>Bacillariophyta</taxon>
        <taxon>Coscinodiscophyceae</taxon>
        <taxon>Thalassiosirophycidae</taxon>
        <taxon>Stephanodiscales</taxon>
        <taxon>Stephanodiscaceae</taxon>
        <taxon>Cyclostephanos</taxon>
    </lineage>
</organism>
<keyword evidence="2" id="KW-1185">Reference proteome</keyword>
<protein>
    <submittedName>
        <fullName evidence="1">Uncharacterized protein</fullName>
    </submittedName>
</protein>
<gene>
    <name evidence="1" type="ORF">ACHAXA_000527</name>
</gene>
<evidence type="ECO:0000313" key="2">
    <source>
        <dbReference type="Proteomes" id="UP001530377"/>
    </source>
</evidence>
<name>A0ABD3SSQ9_9STRA</name>